<evidence type="ECO:0000313" key="4">
    <source>
        <dbReference type="EnsemblFungi" id="EJT82222"/>
    </source>
</evidence>
<sequence>MARTIPPGQTSPCLLVGRTITSRQQTKRREAERPGASTISRGGMGFDTMEWRRHPPRKIIAYIDTPICDETVPGDYPELIFLPMASPAMPRTCPVVFVPVIVADDHVLAISQECSPGTQENESMLHQPRPEARPRIDSCRHMPTQDELGCERQQGKNGEVPCPRSEQYQYPIAQHPGLGRWVTAGDCPSSVRREMAPSDAREAKHQDVERFAFRDKPGQDTGTSPFWAGTSWDSRRAWPTTVSQRPPKPLRIGLMSVSIAGAVLMTQWRLEYTSKWPDNLQSHFTQPELLSHPGVLVLGISLHSTALTLFYHLNGGNKRQDAFLIPLTCAAAILGSLLGLELSTILLRVTPWANIIALYASTYRKQASVGPIDRMD</sequence>
<protein>
    <submittedName>
        <fullName evidence="3 4">Uncharacterized protein</fullName>
    </submittedName>
</protein>
<dbReference type="AlphaFoldDB" id="J3NLP6"/>
<gene>
    <name evidence="4" type="primary">20342654</name>
    <name evidence="3" type="ORF">GGTG_02196</name>
</gene>
<dbReference type="GeneID" id="20342654"/>
<reference evidence="4" key="4">
    <citation type="journal article" date="2015" name="G3 (Bethesda)">
        <title>Genome sequences of three phytopathogenic species of the Magnaporthaceae family of fungi.</title>
        <authorList>
            <person name="Okagaki L.H."/>
            <person name="Nunes C.C."/>
            <person name="Sailsbery J."/>
            <person name="Clay B."/>
            <person name="Brown D."/>
            <person name="John T."/>
            <person name="Oh Y."/>
            <person name="Young N."/>
            <person name="Fitzgerald M."/>
            <person name="Haas B.J."/>
            <person name="Zeng Q."/>
            <person name="Young S."/>
            <person name="Adiconis X."/>
            <person name="Fan L."/>
            <person name="Levin J.Z."/>
            <person name="Mitchell T.K."/>
            <person name="Okubara P.A."/>
            <person name="Farman M.L."/>
            <person name="Kohn L.M."/>
            <person name="Birren B."/>
            <person name="Ma L.-J."/>
            <person name="Dean R.A."/>
        </authorList>
    </citation>
    <scope>NUCLEOTIDE SEQUENCE</scope>
    <source>
        <strain evidence="4">R3-111a-1</strain>
    </source>
</reference>
<evidence type="ECO:0000256" key="2">
    <source>
        <dbReference type="SAM" id="Phobius"/>
    </source>
</evidence>
<proteinExistence type="predicted"/>
<evidence type="ECO:0000256" key="1">
    <source>
        <dbReference type="SAM" id="MobiDB-lite"/>
    </source>
</evidence>
<organism evidence="3">
    <name type="scientific">Gaeumannomyces tritici (strain R3-111a-1)</name>
    <name type="common">Wheat and barley take-all root rot fungus</name>
    <name type="synonym">Gaeumannomyces graminis var. tritici</name>
    <dbReference type="NCBI Taxonomy" id="644352"/>
    <lineage>
        <taxon>Eukaryota</taxon>
        <taxon>Fungi</taxon>
        <taxon>Dikarya</taxon>
        <taxon>Ascomycota</taxon>
        <taxon>Pezizomycotina</taxon>
        <taxon>Sordariomycetes</taxon>
        <taxon>Sordariomycetidae</taxon>
        <taxon>Magnaporthales</taxon>
        <taxon>Magnaporthaceae</taxon>
        <taxon>Gaeumannomyces</taxon>
    </lineage>
</organism>
<dbReference type="eggNOG" id="ENOG502RPS9">
    <property type="taxonomic scope" value="Eukaryota"/>
</dbReference>
<reference evidence="3" key="3">
    <citation type="submission" date="2010-09" db="EMBL/GenBank/DDBJ databases">
        <title>Annotation of Gaeumannomyces graminis var. tritici R3-111a-1.</title>
        <authorList>
            <consortium name="The Broad Institute Genome Sequencing Platform"/>
            <person name="Ma L.-J."/>
            <person name="Dead R."/>
            <person name="Young S.K."/>
            <person name="Zeng Q."/>
            <person name="Gargeya S."/>
            <person name="Fitzgerald M."/>
            <person name="Haas B."/>
            <person name="Abouelleil A."/>
            <person name="Alvarado L."/>
            <person name="Arachchi H.M."/>
            <person name="Berlin A."/>
            <person name="Brown A."/>
            <person name="Chapman S.B."/>
            <person name="Chen Z."/>
            <person name="Dunbar C."/>
            <person name="Freedman E."/>
            <person name="Gearin G."/>
            <person name="Gellesch M."/>
            <person name="Goldberg J."/>
            <person name="Griggs A."/>
            <person name="Gujja S."/>
            <person name="Heiman D."/>
            <person name="Howarth C."/>
            <person name="Larson L."/>
            <person name="Lui A."/>
            <person name="MacDonald P.J.P."/>
            <person name="Mehta T."/>
            <person name="Montmayeur A."/>
            <person name="Murphy C."/>
            <person name="Neiman D."/>
            <person name="Pearson M."/>
            <person name="Priest M."/>
            <person name="Roberts A."/>
            <person name="Saif S."/>
            <person name="Shea T."/>
            <person name="Shenoy N."/>
            <person name="Sisk P."/>
            <person name="Stolte C."/>
            <person name="Sykes S."/>
            <person name="Yandava C."/>
            <person name="Wortman J."/>
            <person name="Nusbaum C."/>
            <person name="Birren B."/>
        </authorList>
    </citation>
    <scope>NUCLEOTIDE SEQUENCE</scope>
    <source>
        <strain evidence="3">R3-111a-1</strain>
    </source>
</reference>
<dbReference type="RefSeq" id="XP_009218231.1">
    <property type="nucleotide sequence ID" value="XM_009219967.1"/>
</dbReference>
<dbReference type="OrthoDB" id="10573916at2759"/>
<accession>J3NLP6</accession>
<reference evidence="4" key="5">
    <citation type="submission" date="2018-04" db="UniProtKB">
        <authorList>
            <consortium name="EnsemblFungi"/>
        </authorList>
    </citation>
    <scope>IDENTIFICATION</scope>
    <source>
        <strain evidence="4">R3-111a-1</strain>
    </source>
</reference>
<feature type="region of interest" description="Disordered" evidence="1">
    <location>
        <begin position="117"/>
        <end position="137"/>
    </location>
</feature>
<keyword evidence="2" id="KW-0472">Membrane</keyword>
<feature type="transmembrane region" description="Helical" evidence="2">
    <location>
        <begin position="323"/>
        <end position="347"/>
    </location>
</feature>
<evidence type="ECO:0000313" key="5">
    <source>
        <dbReference type="Proteomes" id="UP000006039"/>
    </source>
</evidence>
<feature type="compositionally biased region" description="Basic and acidic residues" evidence="1">
    <location>
        <begin position="128"/>
        <end position="137"/>
    </location>
</feature>
<keyword evidence="2" id="KW-0812">Transmembrane</keyword>
<name>J3NLP6_GAET3</name>
<keyword evidence="2" id="KW-1133">Transmembrane helix</keyword>
<keyword evidence="5" id="KW-1185">Reference proteome</keyword>
<feature type="transmembrane region" description="Helical" evidence="2">
    <location>
        <begin position="290"/>
        <end position="311"/>
    </location>
</feature>
<reference evidence="3" key="2">
    <citation type="submission" date="2010-07" db="EMBL/GenBank/DDBJ databases">
        <authorList>
            <consortium name="The Broad Institute Genome Sequencing Platform"/>
            <consortium name="Broad Institute Genome Sequencing Center for Infectious Disease"/>
            <person name="Ma L.-J."/>
            <person name="Dead R."/>
            <person name="Young S."/>
            <person name="Zeng Q."/>
            <person name="Koehrsen M."/>
            <person name="Alvarado L."/>
            <person name="Berlin A."/>
            <person name="Chapman S.B."/>
            <person name="Chen Z."/>
            <person name="Freedman E."/>
            <person name="Gellesch M."/>
            <person name="Goldberg J."/>
            <person name="Griggs A."/>
            <person name="Gujja S."/>
            <person name="Heilman E.R."/>
            <person name="Heiman D."/>
            <person name="Hepburn T."/>
            <person name="Howarth C."/>
            <person name="Jen D."/>
            <person name="Larson L."/>
            <person name="Mehta T."/>
            <person name="Neiman D."/>
            <person name="Pearson M."/>
            <person name="Roberts A."/>
            <person name="Saif S."/>
            <person name="Shea T."/>
            <person name="Shenoy N."/>
            <person name="Sisk P."/>
            <person name="Stolte C."/>
            <person name="Sykes S."/>
            <person name="Walk T."/>
            <person name="White J."/>
            <person name="Yandava C."/>
            <person name="Haas B."/>
            <person name="Nusbaum C."/>
            <person name="Birren B."/>
        </authorList>
    </citation>
    <scope>NUCLEOTIDE SEQUENCE</scope>
    <source>
        <strain evidence="3">R3-111a-1</strain>
    </source>
</reference>
<dbReference type="EMBL" id="GL385395">
    <property type="protein sequence ID" value="EJT82222.1"/>
    <property type="molecule type" value="Genomic_DNA"/>
</dbReference>
<dbReference type="Proteomes" id="UP000006039">
    <property type="component" value="Unassembled WGS sequence"/>
</dbReference>
<dbReference type="VEuPathDB" id="FungiDB:GGTG_02196"/>
<reference evidence="5" key="1">
    <citation type="submission" date="2010-07" db="EMBL/GenBank/DDBJ databases">
        <title>The genome sequence of Gaeumannomyces graminis var. tritici strain R3-111a-1.</title>
        <authorList>
            <consortium name="The Broad Institute Genome Sequencing Platform"/>
            <person name="Ma L.-J."/>
            <person name="Dead R."/>
            <person name="Young S."/>
            <person name="Zeng Q."/>
            <person name="Koehrsen M."/>
            <person name="Alvarado L."/>
            <person name="Berlin A."/>
            <person name="Chapman S.B."/>
            <person name="Chen Z."/>
            <person name="Freedman E."/>
            <person name="Gellesch M."/>
            <person name="Goldberg J."/>
            <person name="Griggs A."/>
            <person name="Gujja S."/>
            <person name="Heilman E.R."/>
            <person name="Heiman D."/>
            <person name="Hepburn T."/>
            <person name="Howarth C."/>
            <person name="Jen D."/>
            <person name="Larson L."/>
            <person name="Mehta T."/>
            <person name="Neiman D."/>
            <person name="Pearson M."/>
            <person name="Roberts A."/>
            <person name="Saif S."/>
            <person name="Shea T."/>
            <person name="Shenoy N."/>
            <person name="Sisk P."/>
            <person name="Stolte C."/>
            <person name="Sykes S."/>
            <person name="Walk T."/>
            <person name="White J."/>
            <person name="Yandava C."/>
            <person name="Haas B."/>
            <person name="Nusbaum C."/>
            <person name="Birren B."/>
        </authorList>
    </citation>
    <scope>NUCLEOTIDE SEQUENCE [LARGE SCALE GENOMIC DNA]</scope>
    <source>
        <strain evidence="5">R3-111a-1</strain>
    </source>
</reference>
<dbReference type="HOGENOM" id="CLU_735750_0_0_1"/>
<evidence type="ECO:0000313" key="3">
    <source>
        <dbReference type="EMBL" id="EJT82222.1"/>
    </source>
</evidence>
<feature type="region of interest" description="Disordered" evidence="1">
    <location>
        <begin position="22"/>
        <end position="49"/>
    </location>
</feature>
<dbReference type="EnsemblFungi" id="EJT82222">
    <property type="protein sequence ID" value="EJT82222"/>
    <property type="gene ID" value="GGTG_02196"/>
</dbReference>